<evidence type="ECO:0000256" key="1">
    <source>
        <dbReference type="SAM" id="MobiDB-lite"/>
    </source>
</evidence>
<dbReference type="RefSeq" id="WP_170864784.1">
    <property type="nucleotide sequence ID" value="NZ_FODV01000005.1"/>
</dbReference>
<dbReference type="EMBL" id="FODV01000005">
    <property type="protein sequence ID" value="SEO77739.1"/>
    <property type="molecule type" value="Genomic_DNA"/>
</dbReference>
<reference evidence="3" key="1">
    <citation type="submission" date="2016-10" db="EMBL/GenBank/DDBJ databases">
        <authorList>
            <person name="Varghese N."/>
            <person name="Submissions S."/>
        </authorList>
    </citation>
    <scope>NUCLEOTIDE SEQUENCE [LARGE SCALE GENOMIC DNA]</scope>
    <source>
        <strain evidence="3">CGMCC 1.10121</strain>
    </source>
</reference>
<evidence type="ECO:0000313" key="2">
    <source>
        <dbReference type="EMBL" id="SEO77739.1"/>
    </source>
</evidence>
<keyword evidence="3" id="KW-1185">Reference proteome</keyword>
<dbReference type="InterPro" id="IPR006336">
    <property type="entry name" value="GCS2"/>
</dbReference>
<organism evidence="2 3">
    <name type="scientific">Halogranum amylolyticum</name>
    <dbReference type="NCBI Taxonomy" id="660520"/>
    <lineage>
        <taxon>Archaea</taxon>
        <taxon>Methanobacteriati</taxon>
        <taxon>Methanobacteriota</taxon>
        <taxon>Stenosarchaea group</taxon>
        <taxon>Halobacteria</taxon>
        <taxon>Halobacteriales</taxon>
        <taxon>Haloferacaceae</taxon>
    </lineage>
</organism>
<dbReference type="GO" id="GO:0004357">
    <property type="term" value="F:glutamate-cysteine ligase activity"/>
    <property type="evidence" value="ECO:0007669"/>
    <property type="project" value="InterPro"/>
</dbReference>
<dbReference type="InterPro" id="IPR050141">
    <property type="entry name" value="GCL_type2/YbdK_subfam"/>
</dbReference>
<proteinExistence type="predicted"/>
<dbReference type="Gene3D" id="3.30.590.20">
    <property type="match status" value="1"/>
</dbReference>
<sequence>MTLGLEVEYWVVDESGHLCDGRDLVDCHEHVKPEFVGPLLEVKTSPHENVTALGRELQDTLRTVLDAAEATGRQLVPLGTPLTEHDTPATTDRGELYEEIYGENVTSPKNCAGTHIHFEKTDVARQIDLLTALDPTVALVSSSPYYCGSRTAACARAQAYRKACGERFQQYCDLWPYPDDVDAWCERVQENFDEFVDIATDRGVDEQTVREHFCPEDTVLAPVRLRHELPTVEWRAPDAALPSQLLQLAEGVDRLMTQTQTKPVTRGEPGVLADQVRVPRFEELRSLSDEAIHRGLESTRVCEYLDAMGFDTERYDPLSAKLSGPDEIGRDETRRLRLNCAARLRADVESLDEQSRSHPSKPRVQYSAP</sequence>
<feature type="region of interest" description="Disordered" evidence="1">
    <location>
        <begin position="348"/>
        <end position="369"/>
    </location>
</feature>
<name>A0A1H8SFE7_9EURY</name>
<evidence type="ECO:0000313" key="3">
    <source>
        <dbReference type="Proteomes" id="UP000199126"/>
    </source>
</evidence>
<gene>
    <name evidence="2" type="ORF">SAMN04487948_10573</name>
</gene>
<dbReference type="Proteomes" id="UP000199126">
    <property type="component" value="Unassembled WGS sequence"/>
</dbReference>
<dbReference type="GO" id="GO:0042398">
    <property type="term" value="P:modified amino acid biosynthetic process"/>
    <property type="evidence" value="ECO:0007669"/>
    <property type="project" value="InterPro"/>
</dbReference>
<dbReference type="OrthoDB" id="156252at2157"/>
<dbReference type="Pfam" id="PF04107">
    <property type="entry name" value="GCS2"/>
    <property type="match status" value="1"/>
</dbReference>
<accession>A0A1H8SFE7</accession>
<dbReference type="PANTHER" id="PTHR36510">
    <property type="entry name" value="GLUTAMATE--CYSTEINE LIGASE 2-RELATED"/>
    <property type="match status" value="1"/>
</dbReference>
<dbReference type="SUPFAM" id="SSF55931">
    <property type="entry name" value="Glutamine synthetase/guanido kinase"/>
    <property type="match status" value="1"/>
</dbReference>
<dbReference type="AlphaFoldDB" id="A0A1H8SFE7"/>
<keyword evidence="2" id="KW-0436">Ligase</keyword>
<protein>
    <submittedName>
        <fullName evidence="2">Glutamate-cysteine ligase family 2(GCS2)</fullName>
    </submittedName>
</protein>
<dbReference type="InterPro" id="IPR014746">
    <property type="entry name" value="Gln_synth/guanido_kin_cat_dom"/>
</dbReference>
<dbReference type="PANTHER" id="PTHR36510:SF1">
    <property type="entry name" value="GLUTAMATE--CYSTEINE LIGASE 2-RELATED"/>
    <property type="match status" value="1"/>
</dbReference>